<name>A0A165Y3U3_9AGAM</name>
<evidence type="ECO:0000256" key="2">
    <source>
        <dbReference type="ARBA" id="ARBA00022801"/>
    </source>
</evidence>
<evidence type="ECO:0000313" key="5">
    <source>
        <dbReference type="EMBL" id="KZP09175.1"/>
    </source>
</evidence>
<feature type="domain" description="AB hydrolase-1" evidence="3">
    <location>
        <begin position="115"/>
        <end position="269"/>
    </location>
</feature>
<dbReference type="Gene3D" id="3.40.50.1820">
    <property type="entry name" value="alpha/beta hydrolase"/>
    <property type="match status" value="1"/>
</dbReference>
<proteinExistence type="inferred from homology"/>
<accession>A0A165Y3U3</accession>
<dbReference type="PANTHER" id="PTHR43248:SF25">
    <property type="entry name" value="AB HYDROLASE-1 DOMAIN-CONTAINING PROTEIN-RELATED"/>
    <property type="match status" value="1"/>
</dbReference>
<gene>
    <name evidence="5" type="ORF">FIBSPDRAFT_873887</name>
</gene>
<organism evidence="5">
    <name type="scientific">Athelia psychrophila</name>
    <dbReference type="NCBI Taxonomy" id="1759441"/>
    <lineage>
        <taxon>Eukaryota</taxon>
        <taxon>Fungi</taxon>
        <taxon>Dikarya</taxon>
        <taxon>Basidiomycota</taxon>
        <taxon>Agaricomycotina</taxon>
        <taxon>Agaricomycetes</taxon>
        <taxon>Agaricomycetidae</taxon>
        <taxon>Atheliales</taxon>
        <taxon>Atheliaceae</taxon>
        <taxon>Athelia</taxon>
    </lineage>
</organism>
<comment type="similarity">
    <text evidence="1">Belongs to the peptidase S33 family.</text>
</comment>
<sequence length="586" mass="64837">MGDKSKSTLPSSQSFLTARPSRNGLKTTLSLAIFVSAIFVSSILVLCPRNTSTNAEIRFENDPFHWTHCDLERDPRYLCGYLEVPLDYTNASDPRKVHLATTMFRADTHRKSNRTLVINPGGPGGSGTNYVWRKGEFYSTNLTNGQQDVLGWDPRGVNLTDPSISCFPRDAHRDRWSLATQQWPETGGYYSLKVADAMNEAMMQACQESYGDIPRFLSTAFVARDMDAIRAALGEDELTAMLVSYGTGIGQTYTQMFPDRVGRIAMDGMEYVVDGREPWGWGTASLDNVTNAWEDGFLGECLAAGPDRCALAPPAGSQSTLPALVARMDNLFAQILERPVPGFIAKSGPGIITYEIIISLLYSALYNAETWPKFARTLKELEGGNATLALEGLEGSWGFDPNPEERGDNSKFPLKFPVAQSEELTMMVICGDSYDAPQKPLEWWADLRQTMAVKSFISANSRLYNTLPCRHFPWKSAEVYRGGFNATLKNPVLLIGEPYDPATPLRSGRALAKDMGDNARLLVHHGYGHSSGRDTSKCTENILRALFVNGTLPAYKDGEESECYADGKPFPEGGEDRAVRLERVMW</sequence>
<protein>
    <submittedName>
        <fullName evidence="5">Alpha/beta-hydrolase</fullName>
    </submittedName>
</protein>
<dbReference type="Pfam" id="PF00561">
    <property type="entry name" value="Abhydrolase_1"/>
    <property type="match status" value="1"/>
</dbReference>
<dbReference type="GO" id="GO:0016787">
    <property type="term" value="F:hydrolase activity"/>
    <property type="evidence" value="ECO:0007669"/>
    <property type="project" value="UniProtKB-KW"/>
</dbReference>
<evidence type="ECO:0000259" key="4">
    <source>
        <dbReference type="Pfam" id="PF08386"/>
    </source>
</evidence>
<evidence type="ECO:0000259" key="3">
    <source>
        <dbReference type="Pfam" id="PF00561"/>
    </source>
</evidence>
<dbReference type="PANTHER" id="PTHR43248">
    <property type="entry name" value="2-SUCCINYL-6-HYDROXY-2,4-CYCLOHEXADIENE-1-CARBOXYLATE SYNTHASE"/>
    <property type="match status" value="1"/>
</dbReference>
<dbReference type="InterPro" id="IPR029058">
    <property type="entry name" value="AB_hydrolase_fold"/>
</dbReference>
<dbReference type="InterPro" id="IPR000073">
    <property type="entry name" value="AB_hydrolase_1"/>
</dbReference>
<dbReference type="OrthoDB" id="425534at2759"/>
<evidence type="ECO:0000256" key="1">
    <source>
        <dbReference type="ARBA" id="ARBA00010088"/>
    </source>
</evidence>
<dbReference type="InterPro" id="IPR013595">
    <property type="entry name" value="Pept_S33_TAP-like_C"/>
</dbReference>
<dbReference type="Pfam" id="PF08386">
    <property type="entry name" value="Abhydrolase_4"/>
    <property type="match status" value="1"/>
</dbReference>
<keyword evidence="2" id="KW-0378">Hydrolase</keyword>
<dbReference type="EMBL" id="KV417706">
    <property type="protein sequence ID" value="KZP09175.1"/>
    <property type="molecule type" value="Genomic_DNA"/>
</dbReference>
<reference evidence="5" key="1">
    <citation type="journal article" date="2016" name="Mol. Biol. Evol.">
        <title>Comparative Genomics of Early-Diverging Mushroom-Forming Fungi Provides Insights into the Origins of Lignocellulose Decay Capabilities.</title>
        <authorList>
            <person name="Nagy L.G."/>
            <person name="Riley R."/>
            <person name="Tritt A."/>
            <person name="Adam C."/>
            <person name="Daum C."/>
            <person name="Floudas D."/>
            <person name="Sun H."/>
            <person name="Yadav J.S."/>
            <person name="Pangilinan J."/>
            <person name="Larsson K.H."/>
            <person name="Matsuura K."/>
            <person name="Barry K."/>
            <person name="Labutti K."/>
            <person name="Kuo R."/>
            <person name="Ohm R.A."/>
            <person name="Bhattacharya S.S."/>
            <person name="Shirouzu T."/>
            <person name="Yoshinaga Y."/>
            <person name="Martin F.M."/>
            <person name="Grigoriev I.V."/>
            <person name="Hibbett D.S."/>
        </authorList>
    </citation>
    <scope>NUCLEOTIDE SEQUENCE [LARGE SCALE GENOMIC DNA]</scope>
    <source>
        <strain evidence="5">CBS 109695</strain>
    </source>
</reference>
<dbReference type="STRING" id="436010.A0A165Y3U3"/>
<dbReference type="SUPFAM" id="SSF53474">
    <property type="entry name" value="alpha/beta-Hydrolases"/>
    <property type="match status" value="1"/>
</dbReference>
<feature type="domain" description="Peptidase S33 tripeptidyl aminopeptidase-like C-terminal" evidence="4">
    <location>
        <begin position="460"/>
        <end position="554"/>
    </location>
</feature>
<dbReference type="AlphaFoldDB" id="A0A165Y3U3"/>
<dbReference type="InterPro" id="IPR051601">
    <property type="entry name" value="Serine_prot/Carboxylest_S33"/>
</dbReference>